<dbReference type="InterPro" id="IPR018649">
    <property type="entry name" value="SHOCT"/>
</dbReference>
<dbReference type="Pfam" id="PF09851">
    <property type="entry name" value="SHOCT"/>
    <property type="match status" value="1"/>
</dbReference>
<feature type="domain" description="SHOCT" evidence="2">
    <location>
        <begin position="189"/>
        <end position="216"/>
    </location>
</feature>
<name>A0ABV9ZPK3_9PSEU</name>
<sequence>MSEDMRADIAAAWGNLSNKVGKKRDVRKLPEYLNGGEVVLTMTGGLVAGKNGLLVATDRRALFVAEGVMNHSFEDFPYDRITTVTSSRGLVFGKIVIGTAGASRVVDQVEKGEAEAVAAVLRERVEATTRERYAPPAPPPYRQHYAPPGHAAPPQNYGPPPMHAAPGQHHVAPAAAAPGPPPGGFSIAAELRELAELRDQGVLTNEEFESQKARLLRR</sequence>
<reference evidence="5" key="1">
    <citation type="journal article" date="2019" name="Int. J. Syst. Evol. Microbiol.">
        <title>The Global Catalogue of Microorganisms (GCM) 10K type strain sequencing project: providing services to taxonomists for standard genome sequencing and annotation.</title>
        <authorList>
            <consortium name="The Broad Institute Genomics Platform"/>
            <consortium name="The Broad Institute Genome Sequencing Center for Infectious Disease"/>
            <person name="Wu L."/>
            <person name="Ma J."/>
        </authorList>
    </citation>
    <scope>NUCLEOTIDE SEQUENCE [LARGE SCALE GENOMIC DNA]</scope>
    <source>
        <strain evidence="5">XZYJ18</strain>
    </source>
</reference>
<dbReference type="EMBL" id="JBHSKG010000021">
    <property type="protein sequence ID" value="MFC5142142.1"/>
    <property type="molecule type" value="Genomic_DNA"/>
</dbReference>
<evidence type="ECO:0000256" key="1">
    <source>
        <dbReference type="SAM" id="MobiDB-lite"/>
    </source>
</evidence>
<feature type="domain" description="YokE-like PH" evidence="3">
    <location>
        <begin position="33"/>
        <end position="122"/>
    </location>
</feature>
<evidence type="ECO:0000313" key="4">
    <source>
        <dbReference type="EMBL" id="MFC5142142.1"/>
    </source>
</evidence>
<keyword evidence="5" id="KW-1185">Reference proteome</keyword>
<dbReference type="Proteomes" id="UP001596175">
    <property type="component" value="Unassembled WGS sequence"/>
</dbReference>
<accession>A0ABV9ZPK3</accession>
<dbReference type="Pfam" id="PF14470">
    <property type="entry name" value="bPH_3"/>
    <property type="match status" value="1"/>
</dbReference>
<evidence type="ECO:0000259" key="3">
    <source>
        <dbReference type="Pfam" id="PF14470"/>
    </source>
</evidence>
<feature type="compositionally biased region" description="Low complexity" evidence="1">
    <location>
        <begin position="164"/>
        <end position="177"/>
    </location>
</feature>
<protein>
    <submittedName>
        <fullName evidence="4">PH domain-containing protein</fullName>
    </submittedName>
</protein>
<dbReference type="InterPro" id="IPR039519">
    <property type="entry name" value="YokE-like_PH"/>
</dbReference>
<evidence type="ECO:0000313" key="5">
    <source>
        <dbReference type="Proteomes" id="UP001596175"/>
    </source>
</evidence>
<comment type="caution">
    <text evidence="4">The sequence shown here is derived from an EMBL/GenBank/DDBJ whole genome shotgun (WGS) entry which is preliminary data.</text>
</comment>
<dbReference type="RefSeq" id="WP_378024272.1">
    <property type="nucleotide sequence ID" value="NZ_JBHSKG010000021.1"/>
</dbReference>
<gene>
    <name evidence="4" type="ORF">ACFPK1_28200</name>
</gene>
<feature type="region of interest" description="Disordered" evidence="1">
    <location>
        <begin position="129"/>
        <end position="186"/>
    </location>
</feature>
<evidence type="ECO:0000259" key="2">
    <source>
        <dbReference type="Pfam" id="PF09851"/>
    </source>
</evidence>
<proteinExistence type="predicted"/>
<organism evidence="4 5">
    <name type="scientific">Actinomycetospora rhizophila</name>
    <dbReference type="NCBI Taxonomy" id="1416876"/>
    <lineage>
        <taxon>Bacteria</taxon>
        <taxon>Bacillati</taxon>
        <taxon>Actinomycetota</taxon>
        <taxon>Actinomycetes</taxon>
        <taxon>Pseudonocardiales</taxon>
        <taxon>Pseudonocardiaceae</taxon>
        <taxon>Actinomycetospora</taxon>
    </lineage>
</organism>